<dbReference type="Proteomes" id="UP000694396">
    <property type="component" value="Unplaced"/>
</dbReference>
<evidence type="ECO:0000313" key="4">
    <source>
        <dbReference type="Ensembl" id="ENSCRFP00000005977.1"/>
    </source>
</evidence>
<keyword evidence="2" id="KW-1133">Transmembrane helix</keyword>
<dbReference type="InterPro" id="IPR014882">
    <property type="entry name" value="CathepsinC_exc"/>
</dbReference>
<keyword evidence="5" id="KW-1185">Reference proteome</keyword>
<keyword evidence="2" id="KW-0472">Membrane</keyword>
<evidence type="ECO:0000256" key="2">
    <source>
        <dbReference type="SAM" id="Phobius"/>
    </source>
</evidence>
<dbReference type="InterPro" id="IPR036496">
    <property type="entry name" value="CathepsinC_exc_dom_sf"/>
</dbReference>
<dbReference type="Gene3D" id="2.40.128.80">
    <property type="entry name" value="Cathepsin C, exclusion domain"/>
    <property type="match status" value="1"/>
</dbReference>
<feature type="transmembrane region" description="Helical" evidence="2">
    <location>
        <begin position="66"/>
        <end position="88"/>
    </location>
</feature>
<reference evidence="4" key="2">
    <citation type="submission" date="2025-09" db="UniProtKB">
        <authorList>
            <consortium name="Ensembl"/>
        </authorList>
    </citation>
    <scope>IDENTIFICATION</scope>
</reference>
<organism evidence="4 5">
    <name type="scientific">Cyanoderma ruficeps</name>
    <name type="common">rufous-capped babbler</name>
    <dbReference type="NCBI Taxonomy" id="181631"/>
    <lineage>
        <taxon>Eukaryota</taxon>
        <taxon>Metazoa</taxon>
        <taxon>Chordata</taxon>
        <taxon>Craniata</taxon>
        <taxon>Vertebrata</taxon>
        <taxon>Euteleostomi</taxon>
        <taxon>Archelosauria</taxon>
        <taxon>Archosauria</taxon>
        <taxon>Dinosauria</taxon>
        <taxon>Saurischia</taxon>
        <taxon>Theropoda</taxon>
        <taxon>Coelurosauria</taxon>
        <taxon>Aves</taxon>
        <taxon>Neognathae</taxon>
        <taxon>Neoaves</taxon>
        <taxon>Telluraves</taxon>
        <taxon>Australaves</taxon>
        <taxon>Passeriformes</taxon>
        <taxon>Sylvioidea</taxon>
        <taxon>Timaliidae</taxon>
        <taxon>Cyanoderma</taxon>
    </lineage>
</organism>
<evidence type="ECO:0000256" key="1">
    <source>
        <dbReference type="SAM" id="MobiDB-lite"/>
    </source>
</evidence>
<dbReference type="Ensembl" id="ENSCRFT00000006203.1">
    <property type="protein sequence ID" value="ENSCRFP00000005977.1"/>
    <property type="gene ID" value="ENSCRFG00000004780.1"/>
</dbReference>
<name>A0A8C3P2U4_9PASS</name>
<evidence type="ECO:0000259" key="3">
    <source>
        <dbReference type="Pfam" id="PF08773"/>
    </source>
</evidence>
<protein>
    <submittedName>
        <fullName evidence="4">Cathepsin C</fullName>
    </submittedName>
</protein>
<keyword evidence="2" id="KW-0812">Transmembrane</keyword>
<dbReference type="Pfam" id="PF08773">
    <property type="entry name" value="CathepsinC_exc"/>
    <property type="match status" value="1"/>
</dbReference>
<dbReference type="SUPFAM" id="SSF75001">
    <property type="entry name" value="Dipeptidyl peptidase I (cathepsin C), exclusion domain"/>
    <property type="match status" value="1"/>
</dbReference>
<reference evidence="4" key="1">
    <citation type="submission" date="2025-08" db="UniProtKB">
        <authorList>
            <consortium name="Ensembl"/>
        </authorList>
    </citation>
    <scope>IDENTIFICATION</scope>
</reference>
<dbReference type="AlphaFoldDB" id="A0A8C3P2U4"/>
<accession>A0A8C3P2U4</accession>
<feature type="region of interest" description="Disordered" evidence="1">
    <location>
        <begin position="35"/>
        <end position="59"/>
    </location>
</feature>
<sequence length="213" mass="23329">MPFGEADAFWGRGCLLQGTTPWVRYMRSAEEDDLWEGHPAGRRPGRGGPGGGERRRPGAFGSARRGAMAGWVLLGLALALLAALPAAVLGDTPANCSFADLLGTWELRVWRAGGRHGNCSQAGPVEKKVVVNLQKLDVAQDSLGNYGFFTLIYNQGFEIVINDYKWFAFFKGLIAFTSEACGEMPLYVRGVDWVSLSILFFPQFTLVSEVKMF</sequence>
<evidence type="ECO:0000313" key="5">
    <source>
        <dbReference type="Proteomes" id="UP000694396"/>
    </source>
</evidence>
<proteinExistence type="predicted"/>
<feature type="domain" description="Cathepsin C exclusion" evidence="3">
    <location>
        <begin position="91"/>
        <end position="171"/>
    </location>
</feature>